<evidence type="ECO:0000313" key="1">
    <source>
        <dbReference type="EMBL" id="MCL6729251.1"/>
    </source>
</evidence>
<proteinExistence type="predicted"/>
<keyword evidence="2" id="KW-1185">Reference proteome</keyword>
<evidence type="ECO:0000313" key="2">
    <source>
        <dbReference type="Proteomes" id="UP001165342"/>
    </source>
</evidence>
<dbReference type="RefSeq" id="WP_249830725.1">
    <property type="nucleotide sequence ID" value="NZ_JAMGBE010000001.1"/>
</dbReference>
<dbReference type="EMBL" id="JAMGBE010000001">
    <property type="protein sequence ID" value="MCL6729251.1"/>
    <property type="molecule type" value="Genomic_DNA"/>
</dbReference>
<name>A0ABT0S0J6_9SPHN</name>
<evidence type="ECO:0008006" key="3">
    <source>
        <dbReference type="Google" id="ProtNLM"/>
    </source>
</evidence>
<reference evidence="1" key="1">
    <citation type="submission" date="2022-05" db="EMBL/GenBank/DDBJ databases">
        <authorList>
            <person name="Jo J.-H."/>
            <person name="Im W.-T."/>
        </authorList>
    </citation>
    <scope>NUCLEOTIDE SEQUENCE</scope>
    <source>
        <strain evidence="1">SE220</strain>
    </source>
</reference>
<organism evidence="1 2">
    <name type="scientific">Sphingomonas hankyongi</name>
    <dbReference type="NCBI Taxonomy" id="2908209"/>
    <lineage>
        <taxon>Bacteria</taxon>
        <taxon>Pseudomonadati</taxon>
        <taxon>Pseudomonadota</taxon>
        <taxon>Alphaproteobacteria</taxon>
        <taxon>Sphingomonadales</taxon>
        <taxon>Sphingomonadaceae</taxon>
        <taxon>Sphingomonas</taxon>
    </lineage>
</organism>
<accession>A0ABT0S0J6</accession>
<comment type="caution">
    <text evidence="1">The sequence shown here is derived from an EMBL/GenBank/DDBJ whole genome shotgun (WGS) entry which is preliminary data.</text>
</comment>
<gene>
    <name evidence="1" type="ORF">LZ538_04170</name>
</gene>
<protein>
    <recommendedName>
        <fullName evidence="3">DUF3990 domain-containing protein</fullName>
    </recommendedName>
</protein>
<dbReference type="SUPFAM" id="SSF56399">
    <property type="entry name" value="ADP-ribosylation"/>
    <property type="match status" value="1"/>
</dbReference>
<dbReference type="Proteomes" id="UP001165342">
    <property type="component" value="Unassembled WGS sequence"/>
</dbReference>
<sequence length="198" mass="22411">MSRLAASFVLGYHGCEARVARKIINCEEPLRASDKKYDWLGPGTYFWESDPFRAMEWAQQAKTRGRIETPAVVGAVIDLGNCLDLLNRENIELVRDAHRLFVQEQKRSGLPIPANRSLEGEPERILRFLDRAVIQFLHEIFEVAGEAAFDSVRGLFPEGDELYPGAGFRRRNHIQIAVCNPKLILGLFYPPDYPPAGD</sequence>